<evidence type="ECO:0000256" key="3">
    <source>
        <dbReference type="ARBA" id="ARBA00022737"/>
    </source>
</evidence>
<keyword evidence="6" id="KW-1185">Reference proteome</keyword>
<gene>
    <name evidence="5" type="ORF">M9Y10_041622</name>
</gene>
<sequence>MEKEKTQNSRSLWRTKGEFYFNVPKKISKDAEIDNAKEDQIEKAQINELDDDDIGENANLRRHSSFRMPAEKLPFYRYAHIKEIKETVKIGVDMNYPYSFFVNNNGKCSLYSISSSCRPTFLGSASLPTSTSPSSPSITQPTSVAHYNDWIMVSTHDGVFQYQVNSIEVVRGQNIDDFVQMALPIQQQPTNLKPVVSFISSDVQIPDWPFPNASVIEASKLKEEDKQSIKRRVEESLAASKVAFKANLIAFYDHDVSSRVPLMPMSGPTDDGVRKIAFTHRKPTIFQTICNNQWFEWDIQRQKLTNFGDGDGFQILTIDTSPILRTSFAVGTHGGNVMLHDTRTKTCVQMKFTEPHPISHVKFSPFIQPLLATSTDDFLVKLWDIRSGFDQPYLVLDGHTHEISGIQFSAHRADLLYTSSYDSTIRLWNINDQLPPHHSMISISPSPGSPIAEIVPGCHRTDSVYYSCFDGTTGMAKMNEVLFDDVIPHKLKDSDDRIAETLLYQRKNQKLLNKILPKVSKILTERSNVEPIFPLLDLTITRPYDLAQNKFDNNTPMKELIDFYSYFLTQAIPTQLMQQPEPNQLADATRFLLFGKVIGSIQKNDADTLIYEKRNILSTLEAFSREDILSISMVLASSTFDEALEVGNSYLDLLIRNKKLDKFLDIGYFLMFPTIYDDPVKSFQVLNQVEHNVRTALRTMLNNGPKVLAEIRDYIGILATASNDKENSMSRIYETLKKHDRFLSMFLCRTFLSAALSLQQWSSCIITAAQAAKDTVGFPFHDIMFNWLDNVVRERFYLAIVETLNSKNTAPASYINAISEVILVASQAQELPKQFEDMLDSLINLVHDILNNLLKGGSAVKISTANVTSLAIAIKRSVETPGRSVIQQGLRTRSVNTLMTLITNVISTAPPQ</sequence>
<dbReference type="PANTHER" id="PTHR14205">
    <property type="entry name" value="WD-REPEAT PROTEIN"/>
    <property type="match status" value="1"/>
</dbReference>
<dbReference type="PROSITE" id="PS50082">
    <property type="entry name" value="WD_REPEATS_2"/>
    <property type="match status" value="1"/>
</dbReference>
<dbReference type="InterPro" id="IPR001680">
    <property type="entry name" value="WD40_rpt"/>
</dbReference>
<dbReference type="Pfam" id="PF00400">
    <property type="entry name" value="WD40"/>
    <property type="match status" value="1"/>
</dbReference>
<comment type="caution">
    <text evidence="5">The sequence shown here is derived from an EMBL/GenBank/DDBJ whole genome shotgun (WGS) entry which is preliminary data.</text>
</comment>
<dbReference type="SMART" id="SM00320">
    <property type="entry name" value="WD40"/>
    <property type="match status" value="3"/>
</dbReference>
<dbReference type="InterPro" id="IPR040323">
    <property type="entry name" value="EIPR1"/>
</dbReference>
<dbReference type="PROSITE" id="PS00678">
    <property type="entry name" value="WD_REPEATS_1"/>
    <property type="match status" value="2"/>
</dbReference>
<dbReference type="EMBL" id="JAPFFF010000007">
    <property type="protein sequence ID" value="KAK8886162.1"/>
    <property type="molecule type" value="Genomic_DNA"/>
</dbReference>
<protein>
    <submittedName>
        <fullName evidence="5">Histone-binding protein rbbp4</fullName>
    </submittedName>
</protein>
<comment type="similarity">
    <text evidence="1">Belongs to the WD repeat EIPR1 family.</text>
</comment>
<reference evidence="5 6" key="1">
    <citation type="submission" date="2024-04" db="EMBL/GenBank/DDBJ databases">
        <title>Tritrichomonas musculus Genome.</title>
        <authorList>
            <person name="Alves-Ferreira E."/>
            <person name="Grigg M."/>
            <person name="Lorenzi H."/>
            <person name="Galac M."/>
        </authorList>
    </citation>
    <scope>NUCLEOTIDE SEQUENCE [LARGE SCALE GENOMIC DNA]</scope>
    <source>
        <strain evidence="5 6">EAF2021</strain>
    </source>
</reference>
<keyword evidence="2 4" id="KW-0853">WD repeat</keyword>
<dbReference type="InterPro" id="IPR019775">
    <property type="entry name" value="WD40_repeat_CS"/>
</dbReference>
<accession>A0ABR2K4X4</accession>
<dbReference type="InterPro" id="IPR015943">
    <property type="entry name" value="WD40/YVTN_repeat-like_dom_sf"/>
</dbReference>
<dbReference type="PANTHER" id="PTHR14205:SF15">
    <property type="entry name" value="EARP AND GARP COMPLEX-INTERACTING PROTEIN 1"/>
    <property type="match status" value="1"/>
</dbReference>
<evidence type="ECO:0000256" key="2">
    <source>
        <dbReference type="ARBA" id="ARBA00022574"/>
    </source>
</evidence>
<evidence type="ECO:0000256" key="4">
    <source>
        <dbReference type="PROSITE-ProRule" id="PRU00221"/>
    </source>
</evidence>
<dbReference type="SUPFAM" id="SSF50978">
    <property type="entry name" value="WD40 repeat-like"/>
    <property type="match status" value="1"/>
</dbReference>
<evidence type="ECO:0000313" key="5">
    <source>
        <dbReference type="EMBL" id="KAK8886162.1"/>
    </source>
</evidence>
<dbReference type="InterPro" id="IPR036322">
    <property type="entry name" value="WD40_repeat_dom_sf"/>
</dbReference>
<organism evidence="5 6">
    <name type="scientific">Tritrichomonas musculus</name>
    <dbReference type="NCBI Taxonomy" id="1915356"/>
    <lineage>
        <taxon>Eukaryota</taxon>
        <taxon>Metamonada</taxon>
        <taxon>Parabasalia</taxon>
        <taxon>Tritrichomonadida</taxon>
        <taxon>Tritrichomonadidae</taxon>
        <taxon>Tritrichomonas</taxon>
    </lineage>
</organism>
<proteinExistence type="inferred from homology"/>
<dbReference type="PROSITE" id="PS50294">
    <property type="entry name" value="WD_REPEATS_REGION"/>
    <property type="match status" value="1"/>
</dbReference>
<evidence type="ECO:0000313" key="6">
    <source>
        <dbReference type="Proteomes" id="UP001470230"/>
    </source>
</evidence>
<keyword evidence="3" id="KW-0677">Repeat</keyword>
<dbReference type="Proteomes" id="UP001470230">
    <property type="component" value="Unassembled WGS sequence"/>
</dbReference>
<feature type="repeat" description="WD" evidence="4">
    <location>
        <begin position="396"/>
        <end position="431"/>
    </location>
</feature>
<name>A0ABR2K4X4_9EUKA</name>
<evidence type="ECO:0000256" key="1">
    <source>
        <dbReference type="ARBA" id="ARBA00005672"/>
    </source>
</evidence>
<dbReference type="Gene3D" id="2.130.10.10">
    <property type="entry name" value="YVTN repeat-like/Quinoprotein amine dehydrogenase"/>
    <property type="match status" value="1"/>
</dbReference>